<evidence type="ECO:0000256" key="4">
    <source>
        <dbReference type="ARBA" id="ARBA00022722"/>
    </source>
</evidence>
<keyword evidence="2" id="KW-0808">Transferase</keyword>
<dbReference type="PANTHER" id="PTHR34072">
    <property type="entry name" value="ENZYMATIC POLYPROTEIN-RELATED"/>
    <property type="match status" value="1"/>
</dbReference>
<keyword evidence="8" id="KW-0496">Mitochondrion</keyword>
<evidence type="ECO:0000256" key="5">
    <source>
        <dbReference type="ARBA" id="ARBA00022759"/>
    </source>
</evidence>
<dbReference type="AlphaFoldDB" id="A0A084QWU5"/>
<dbReference type="InterPro" id="IPR041373">
    <property type="entry name" value="RT_RNaseH"/>
</dbReference>
<evidence type="ECO:0000259" key="9">
    <source>
        <dbReference type="Pfam" id="PF17917"/>
    </source>
</evidence>
<organism evidence="10 11">
    <name type="scientific">Stachybotrys chlorohalonatus (strain IBT 40285)</name>
    <dbReference type="NCBI Taxonomy" id="1283841"/>
    <lineage>
        <taxon>Eukaryota</taxon>
        <taxon>Fungi</taxon>
        <taxon>Dikarya</taxon>
        <taxon>Ascomycota</taxon>
        <taxon>Pezizomycotina</taxon>
        <taxon>Sordariomycetes</taxon>
        <taxon>Hypocreomycetidae</taxon>
        <taxon>Hypocreales</taxon>
        <taxon>Stachybotryaceae</taxon>
        <taxon>Stachybotrys</taxon>
    </lineage>
</organism>
<reference evidence="10 11" key="1">
    <citation type="journal article" date="2014" name="BMC Genomics">
        <title>Comparative genome sequencing reveals chemotype-specific gene clusters in the toxigenic black mold Stachybotrys.</title>
        <authorList>
            <person name="Semeiks J."/>
            <person name="Borek D."/>
            <person name="Otwinowski Z."/>
            <person name="Grishin N.V."/>
        </authorList>
    </citation>
    <scope>NUCLEOTIDE SEQUENCE [LARGE SCALE GENOMIC DNA]</scope>
    <source>
        <strain evidence="10 11">IBT 40285</strain>
    </source>
</reference>
<keyword evidence="6" id="KW-0378">Hydrolase</keyword>
<dbReference type="InParanoid" id="A0A084QWU5"/>
<sequence>MFGGVFMQIKDGKRHPVRFESGLFLPSEQNYDATKRELKGILYILKRLRNYLYNAYFILETDAKVLIDQINGAHKDIPAALVTRWISYILLFDFEIRHIPGDKNKVADGLSRRPKAPSDYDDQMLEQGLEEVIDFELNEIRRELNGLRLKDYLIEDYSEESH</sequence>
<dbReference type="SUPFAM" id="SSF56672">
    <property type="entry name" value="DNA/RNA polymerases"/>
    <property type="match status" value="1"/>
</dbReference>
<dbReference type="OrthoDB" id="4779436at2759"/>
<proteinExistence type="predicted"/>
<dbReference type="Pfam" id="PF17917">
    <property type="entry name" value="RT_RNaseH"/>
    <property type="match status" value="1"/>
</dbReference>
<dbReference type="GO" id="GO:0005739">
    <property type="term" value="C:mitochondrion"/>
    <property type="evidence" value="ECO:0007669"/>
    <property type="project" value="UniProtKB-SubCell"/>
</dbReference>
<dbReference type="CDD" id="cd09274">
    <property type="entry name" value="RNase_HI_RT_Ty3"/>
    <property type="match status" value="1"/>
</dbReference>
<evidence type="ECO:0000256" key="1">
    <source>
        <dbReference type="ARBA" id="ARBA00004173"/>
    </source>
</evidence>
<dbReference type="GO" id="GO:0003964">
    <property type="term" value="F:RNA-directed DNA polymerase activity"/>
    <property type="evidence" value="ECO:0007669"/>
    <property type="project" value="UniProtKB-KW"/>
</dbReference>
<comment type="subcellular location">
    <subcellularLocation>
        <location evidence="1">Mitochondrion</location>
    </subcellularLocation>
</comment>
<dbReference type="GO" id="GO:0016787">
    <property type="term" value="F:hydrolase activity"/>
    <property type="evidence" value="ECO:0007669"/>
    <property type="project" value="UniProtKB-KW"/>
</dbReference>
<evidence type="ECO:0000256" key="3">
    <source>
        <dbReference type="ARBA" id="ARBA00022695"/>
    </source>
</evidence>
<keyword evidence="3" id="KW-0548">Nucleotidyltransferase</keyword>
<evidence type="ECO:0000256" key="6">
    <source>
        <dbReference type="ARBA" id="ARBA00022801"/>
    </source>
</evidence>
<keyword evidence="11" id="KW-1185">Reference proteome</keyword>
<dbReference type="InterPro" id="IPR043502">
    <property type="entry name" value="DNA/RNA_pol_sf"/>
</dbReference>
<evidence type="ECO:0000256" key="8">
    <source>
        <dbReference type="ARBA" id="ARBA00023128"/>
    </source>
</evidence>
<dbReference type="GO" id="GO:0003676">
    <property type="term" value="F:nucleic acid binding"/>
    <property type="evidence" value="ECO:0007669"/>
    <property type="project" value="InterPro"/>
</dbReference>
<dbReference type="STRING" id="1283841.A0A084QWU5"/>
<evidence type="ECO:0000313" key="10">
    <source>
        <dbReference type="EMBL" id="KFA68430.1"/>
    </source>
</evidence>
<accession>A0A084QWU5</accession>
<dbReference type="EMBL" id="KL659882">
    <property type="protein sequence ID" value="KFA68430.1"/>
    <property type="molecule type" value="Genomic_DNA"/>
</dbReference>
<dbReference type="InterPro" id="IPR036397">
    <property type="entry name" value="RNaseH_sf"/>
</dbReference>
<dbReference type="HOGENOM" id="CLU_1636528_0_0_1"/>
<evidence type="ECO:0000256" key="2">
    <source>
        <dbReference type="ARBA" id="ARBA00022679"/>
    </source>
</evidence>
<name>A0A084QWU5_STAC4</name>
<dbReference type="Gene3D" id="3.30.420.10">
    <property type="entry name" value="Ribonuclease H-like superfamily/Ribonuclease H"/>
    <property type="match status" value="1"/>
</dbReference>
<dbReference type="Proteomes" id="UP000028524">
    <property type="component" value="Unassembled WGS sequence"/>
</dbReference>
<keyword evidence="5" id="KW-0255">Endonuclease</keyword>
<feature type="domain" description="Reverse transcriptase RNase H-like" evidence="9">
    <location>
        <begin position="2"/>
        <end position="88"/>
    </location>
</feature>
<gene>
    <name evidence="10" type="ORF">S40285_09220</name>
</gene>
<keyword evidence="7" id="KW-0695">RNA-directed DNA polymerase</keyword>
<keyword evidence="4" id="KW-0540">Nuclease</keyword>
<protein>
    <recommendedName>
        <fullName evidence="9">Reverse transcriptase RNase H-like domain-containing protein</fullName>
    </recommendedName>
</protein>
<dbReference type="GO" id="GO:0004519">
    <property type="term" value="F:endonuclease activity"/>
    <property type="evidence" value="ECO:0007669"/>
    <property type="project" value="UniProtKB-KW"/>
</dbReference>
<evidence type="ECO:0000256" key="7">
    <source>
        <dbReference type="ARBA" id="ARBA00022918"/>
    </source>
</evidence>
<evidence type="ECO:0000313" key="11">
    <source>
        <dbReference type="Proteomes" id="UP000028524"/>
    </source>
</evidence>